<dbReference type="GO" id="GO:0005524">
    <property type="term" value="F:ATP binding"/>
    <property type="evidence" value="ECO:0007669"/>
    <property type="project" value="InterPro"/>
</dbReference>
<dbReference type="InterPro" id="IPR027417">
    <property type="entry name" value="P-loop_NTPase"/>
</dbReference>
<dbReference type="InterPro" id="IPR001650">
    <property type="entry name" value="Helicase_C-like"/>
</dbReference>
<dbReference type="PROSITE" id="PS51194">
    <property type="entry name" value="HELICASE_CTER"/>
    <property type="match status" value="1"/>
</dbReference>
<dbReference type="InterPro" id="IPR014001">
    <property type="entry name" value="Helicase_ATP-bd"/>
</dbReference>
<feature type="region of interest" description="Disordered" evidence="2">
    <location>
        <begin position="442"/>
        <end position="461"/>
    </location>
</feature>
<dbReference type="AlphaFoldDB" id="A0AAD9PLJ0"/>
<dbReference type="SMART" id="SM00490">
    <property type="entry name" value="HELICc"/>
    <property type="match status" value="1"/>
</dbReference>
<evidence type="ECO:0000259" key="4">
    <source>
        <dbReference type="PROSITE" id="PS51194"/>
    </source>
</evidence>
<proteinExistence type="predicted"/>
<evidence type="ECO:0000313" key="5">
    <source>
        <dbReference type="EMBL" id="KAK2196969.1"/>
    </source>
</evidence>
<keyword evidence="5" id="KW-0347">Helicase</keyword>
<organism evidence="5 6">
    <name type="scientific">Babesia duncani</name>
    <dbReference type="NCBI Taxonomy" id="323732"/>
    <lineage>
        <taxon>Eukaryota</taxon>
        <taxon>Sar</taxon>
        <taxon>Alveolata</taxon>
        <taxon>Apicomplexa</taxon>
        <taxon>Aconoidasida</taxon>
        <taxon>Piroplasmida</taxon>
        <taxon>Babesiidae</taxon>
        <taxon>Babesia</taxon>
    </lineage>
</organism>
<dbReference type="CDD" id="cd18793">
    <property type="entry name" value="SF2_C_SNF"/>
    <property type="match status" value="1"/>
</dbReference>
<keyword evidence="5" id="KW-0067">ATP-binding</keyword>
<dbReference type="Gene3D" id="3.40.50.300">
    <property type="entry name" value="P-loop containing nucleotide triphosphate hydrolases"/>
    <property type="match status" value="2"/>
</dbReference>
<comment type="caution">
    <text evidence="5">The sequence shown here is derived from an EMBL/GenBank/DDBJ whole genome shotgun (WGS) entry which is preliminary data.</text>
</comment>
<dbReference type="GO" id="GO:0016787">
    <property type="term" value="F:hydrolase activity"/>
    <property type="evidence" value="ECO:0007669"/>
    <property type="project" value="UniProtKB-KW"/>
</dbReference>
<dbReference type="InterPro" id="IPR038718">
    <property type="entry name" value="SNF2-like_sf"/>
</dbReference>
<accession>A0AAD9PLJ0</accession>
<dbReference type="EMBL" id="JALLKP010000002">
    <property type="protein sequence ID" value="KAK2196969.1"/>
    <property type="molecule type" value="Genomic_DNA"/>
</dbReference>
<evidence type="ECO:0000256" key="1">
    <source>
        <dbReference type="ARBA" id="ARBA00022801"/>
    </source>
</evidence>
<dbReference type="PROSITE" id="PS51192">
    <property type="entry name" value="HELICASE_ATP_BIND_1"/>
    <property type="match status" value="1"/>
</dbReference>
<feature type="domain" description="Helicase C-terminal" evidence="4">
    <location>
        <begin position="672"/>
        <end position="835"/>
    </location>
</feature>
<name>A0AAD9PLJ0_9APIC</name>
<dbReference type="SUPFAM" id="SSF52540">
    <property type="entry name" value="P-loop containing nucleoside triphosphate hydrolases"/>
    <property type="match status" value="2"/>
</dbReference>
<keyword evidence="1" id="KW-0378">Hydrolase</keyword>
<dbReference type="CDD" id="cd17919">
    <property type="entry name" value="DEXHc_Snf"/>
    <property type="match status" value="1"/>
</dbReference>
<evidence type="ECO:0000259" key="3">
    <source>
        <dbReference type="PROSITE" id="PS51192"/>
    </source>
</evidence>
<evidence type="ECO:0000313" key="6">
    <source>
        <dbReference type="Proteomes" id="UP001214638"/>
    </source>
</evidence>
<dbReference type="InterPro" id="IPR000330">
    <property type="entry name" value="SNF2_N"/>
</dbReference>
<dbReference type="Gene3D" id="3.40.50.10810">
    <property type="entry name" value="Tandem AAA-ATPase domain"/>
    <property type="match status" value="2"/>
</dbReference>
<reference evidence="5" key="1">
    <citation type="journal article" date="2023" name="Nat. Microbiol.">
        <title>Babesia duncani multi-omics identifies virulence factors and drug targets.</title>
        <authorList>
            <person name="Singh P."/>
            <person name="Lonardi S."/>
            <person name="Liang Q."/>
            <person name="Vydyam P."/>
            <person name="Khabirova E."/>
            <person name="Fang T."/>
            <person name="Gihaz S."/>
            <person name="Thekkiniath J."/>
            <person name="Munshi M."/>
            <person name="Abel S."/>
            <person name="Ciampossin L."/>
            <person name="Batugedara G."/>
            <person name="Gupta M."/>
            <person name="Lu X.M."/>
            <person name="Lenz T."/>
            <person name="Chakravarty S."/>
            <person name="Cornillot E."/>
            <person name="Hu Y."/>
            <person name="Ma W."/>
            <person name="Gonzalez L.M."/>
            <person name="Sanchez S."/>
            <person name="Estrada K."/>
            <person name="Sanchez-Flores A."/>
            <person name="Montero E."/>
            <person name="Harb O.S."/>
            <person name="Le Roch K.G."/>
            <person name="Mamoun C.B."/>
        </authorList>
    </citation>
    <scope>NUCLEOTIDE SEQUENCE</scope>
    <source>
        <strain evidence="5">WA1</strain>
    </source>
</reference>
<dbReference type="PANTHER" id="PTHR10799">
    <property type="entry name" value="SNF2/RAD54 HELICASE FAMILY"/>
    <property type="match status" value="1"/>
</dbReference>
<dbReference type="GO" id="GO:0004386">
    <property type="term" value="F:helicase activity"/>
    <property type="evidence" value="ECO:0007669"/>
    <property type="project" value="UniProtKB-KW"/>
</dbReference>
<protein>
    <submittedName>
        <fullName evidence="5">Bifunctional Helicase superfamily 1-2</fullName>
    </submittedName>
</protein>
<dbReference type="Pfam" id="PF00271">
    <property type="entry name" value="Helicase_C"/>
    <property type="match status" value="1"/>
</dbReference>
<sequence length="835" mass="94370">MDSMHIPFNKNGTETAITTTNFLKQCTSGATAHATFDEIKQFALDMAAMNIPGIAQTPKKRRLKQRIVSDSDSSSEVEQTPTINIKETKEYLKARRIILENLKSIETCLHLSKTVKEAVIKTMFGTSENDDLIATLVANGSCGFTETKGDLSCFSQVPMFDKLKRYQQCGVHWLTCVYNINQANVILADEMGLGKTAQTGVFLSWLYMQDLQPCSCLILVPTSLLETWAIELERWAPNLKGKIMKYHGSPNARVKIACEVFKRLKRGEHCILISTITIVSNREDIKLLKNIKEFEYAIVDEAHVLKNSDTIAYRRISNCFRMKHRLLLTGTPIQNNPDELGNLLQFAMPETFDQSRISMGISYLVQHFEDAVATVPAIAELYQGNVPKFNPDTTMMASNGYANPQGSNSNGDGHLESRKYNNSKDGVMKFIEKVNIKREHDDTTDMATNYGDGGSNSTELMSSDVKAKVKSEDNLENDTMGQDESESTEISLELRILQQLVAPFILRRLKNAVMHELPPKYSNVIKCKMQGLQHDLYKREMDFRIQQNLKGEDSDGTEQQLRLLCEGAACNAFARRNEAFVKSLIFRLRRICNHPLLVPGCFYTDEMLNRIISHYHSHVEGFTDSPLERVQREIRGWSDFELHKSIQTLANIGDLELKDCQIPKDMFLTSAKVKALFGIVENVYNNKTKALVFSQFTTYLDLLEECLSLHMPQVQFLRLDGTTLATSRREVVDVFSADENITLLLVSTKAGGVGLNLTAAQTVILMDQDWNPHNDLQAIDRAHRIGQYKPVHVYRLCCKDSVEEYILQCNARKLKLDDAFGGRSSAQDKIVLKED</sequence>
<dbReference type="KEGG" id="bdw:94336516"/>
<keyword evidence="5" id="KW-0547">Nucleotide-binding</keyword>
<evidence type="ECO:0000256" key="2">
    <source>
        <dbReference type="SAM" id="MobiDB-lite"/>
    </source>
</evidence>
<dbReference type="InterPro" id="IPR049730">
    <property type="entry name" value="SNF2/RAD54-like_C"/>
</dbReference>
<dbReference type="GeneID" id="94336516"/>
<feature type="domain" description="Helicase ATP-binding" evidence="3">
    <location>
        <begin position="176"/>
        <end position="350"/>
    </location>
</feature>
<dbReference type="Pfam" id="PF00176">
    <property type="entry name" value="SNF2-rel_dom"/>
    <property type="match status" value="2"/>
</dbReference>
<dbReference type="SMART" id="SM00487">
    <property type="entry name" value="DEXDc"/>
    <property type="match status" value="1"/>
</dbReference>
<gene>
    <name evidence="5" type="ORF">BdWA1_002218</name>
</gene>
<keyword evidence="6" id="KW-1185">Reference proteome</keyword>
<dbReference type="Proteomes" id="UP001214638">
    <property type="component" value="Unassembled WGS sequence"/>
</dbReference>
<dbReference type="RefSeq" id="XP_067803811.1">
    <property type="nucleotide sequence ID" value="XM_067947247.1"/>
</dbReference>